<keyword evidence="6" id="KW-0862">Zinc</keyword>
<dbReference type="Gene3D" id="3.30.160.60">
    <property type="entry name" value="Classic Zinc Finger"/>
    <property type="match status" value="11"/>
</dbReference>
<evidence type="ECO:0000256" key="12">
    <source>
        <dbReference type="SAM" id="MobiDB-lite"/>
    </source>
</evidence>
<feature type="domain" description="C2H2-type" evidence="13">
    <location>
        <begin position="693"/>
        <end position="720"/>
    </location>
</feature>
<name>A0AAY4AG03_9TELE</name>
<evidence type="ECO:0000256" key="2">
    <source>
        <dbReference type="ARBA" id="ARBA00006991"/>
    </source>
</evidence>
<dbReference type="InterPro" id="IPR036236">
    <property type="entry name" value="Znf_C2H2_sf"/>
</dbReference>
<dbReference type="InterPro" id="IPR050826">
    <property type="entry name" value="Krueppel_C2H2_ZnFinger"/>
</dbReference>
<dbReference type="RefSeq" id="XP_028837829.1">
    <property type="nucleotide sequence ID" value="XM_028981996.1"/>
</dbReference>
<feature type="domain" description="C2H2-type" evidence="13">
    <location>
        <begin position="236"/>
        <end position="259"/>
    </location>
</feature>
<feature type="domain" description="C2H2-type" evidence="13">
    <location>
        <begin position="458"/>
        <end position="485"/>
    </location>
</feature>
<dbReference type="PANTHER" id="PTHR24377">
    <property type="entry name" value="IP01015P-RELATED"/>
    <property type="match status" value="1"/>
</dbReference>
<dbReference type="InterPro" id="IPR013087">
    <property type="entry name" value="Znf_C2H2_type"/>
</dbReference>
<keyword evidence="3" id="KW-0479">Metal-binding</keyword>
<feature type="domain" description="C2H2-type" evidence="13">
    <location>
        <begin position="720"/>
        <end position="747"/>
    </location>
</feature>
<keyword evidence="5 11" id="KW-0863">Zinc-finger</keyword>
<feature type="region of interest" description="Disordered" evidence="12">
    <location>
        <begin position="380"/>
        <end position="405"/>
    </location>
</feature>
<protein>
    <recommendedName>
        <fullName evidence="13">C2H2-type domain-containing protein</fullName>
    </recommendedName>
</protein>
<dbReference type="FunFam" id="3.30.160.60:FF:001763">
    <property type="entry name" value="Zinc finger protein 574"/>
    <property type="match status" value="1"/>
</dbReference>
<feature type="domain" description="C2H2-type" evidence="13">
    <location>
        <begin position="921"/>
        <end position="948"/>
    </location>
</feature>
<dbReference type="RefSeq" id="XP_028837830.1">
    <property type="nucleotide sequence ID" value="XM_028981997.1"/>
</dbReference>
<dbReference type="PROSITE" id="PS00028">
    <property type="entry name" value="ZINC_FINGER_C2H2_1"/>
    <property type="match status" value="14"/>
</dbReference>
<keyword evidence="15" id="KW-1185">Reference proteome</keyword>
<feature type="domain" description="C2H2-type" evidence="13">
    <location>
        <begin position="644"/>
        <end position="671"/>
    </location>
</feature>
<dbReference type="GO" id="GO:0032502">
    <property type="term" value="P:developmental process"/>
    <property type="evidence" value="ECO:0007669"/>
    <property type="project" value="UniProtKB-ARBA"/>
</dbReference>
<dbReference type="GeneID" id="114791287"/>
<evidence type="ECO:0000256" key="6">
    <source>
        <dbReference type="ARBA" id="ARBA00022833"/>
    </source>
</evidence>
<dbReference type="AlphaFoldDB" id="A0AAY4AG03"/>
<feature type="compositionally biased region" description="Basic residues" evidence="12">
    <location>
        <begin position="660"/>
        <end position="680"/>
    </location>
</feature>
<evidence type="ECO:0000256" key="7">
    <source>
        <dbReference type="ARBA" id="ARBA00023015"/>
    </source>
</evidence>
<keyword evidence="10" id="KW-0539">Nucleus</keyword>
<evidence type="ECO:0000256" key="11">
    <source>
        <dbReference type="PROSITE-ProRule" id="PRU00042"/>
    </source>
</evidence>
<keyword evidence="8" id="KW-0238">DNA-binding</keyword>
<proteinExistence type="inferred from homology"/>
<feature type="compositionally biased region" description="Acidic residues" evidence="12">
    <location>
        <begin position="209"/>
        <end position="219"/>
    </location>
</feature>
<dbReference type="GO" id="GO:0006357">
    <property type="term" value="P:regulation of transcription by RNA polymerase II"/>
    <property type="evidence" value="ECO:0007669"/>
    <property type="project" value="UniProtKB-ARBA"/>
</dbReference>
<dbReference type="Pfam" id="PF00096">
    <property type="entry name" value="zf-C2H2"/>
    <property type="match status" value="8"/>
</dbReference>
<dbReference type="FunFam" id="3.30.160.60:FF:001370">
    <property type="entry name" value="Zinc finger protein"/>
    <property type="match status" value="1"/>
</dbReference>
<gene>
    <name evidence="14" type="primary">ZNF574</name>
</gene>
<evidence type="ECO:0000256" key="1">
    <source>
        <dbReference type="ARBA" id="ARBA00004123"/>
    </source>
</evidence>
<keyword evidence="7" id="KW-0805">Transcription regulation</keyword>
<feature type="compositionally biased region" description="Basic and acidic residues" evidence="12">
    <location>
        <begin position="386"/>
        <end position="404"/>
    </location>
</feature>
<reference evidence="14" key="2">
    <citation type="submission" date="2025-08" db="UniProtKB">
        <authorList>
            <consortium name="Ensembl"/>
        </authorList>
    </citation>
    <scope>IDENTIFICATION</scope>
</reference>
<dbReference type="Proteomes" id="UP000694580">
    <property type="component" value="Chromosome 5"/>
</dbReference>
<evidence type="ECO:0000256" key="9">
    <source>
        <dbReference type="ARBA" id="ARBA00023163"/>
    </source>
</evidence>
<reference evidence="14 15" key="1">
    <citation type="submission" date="2020-06" db="EMBL/GenBank/DDBJ databases">
        <authorList>
            <consortium name="Wellcome Sanger Institute Data Sharing"/>
        </authorList>
    </citation>
    <scope>NUCLEOTIDE SEQUENCE [LARGE SCALE GENOMIC DNA]</scope>
</reference>
<feature type="domain" description="C2H2-type" evidence="13">
    <location>
        <begin position="798"/>
        <end position="825"/>
    </location>
</feature>
<dbReference type="FunFam" id="3.30.160.60:FF:001927">
    <property type="entry name" value="Zinc finger protein 1184"/>
    <property type="match status" value="1"/>
</dbReference>
<dbReference type="RefSeq" id="XP_028837828.1">
    <property type="nucleotide sequence ID" value="XM_028981995.1"/>
</dbReference>
<dbReference type="FunFam" id="3.30.160.60:FF:001800">
    <property type="entry name" value="Zinc finger protein 467"/>
    <property type="match status" value="1"/>
</dbReference>
<accession>A0AAY4AG03</accession>
<dbReference type="FunFam" id="3.30.160.60:FF:000202">
    <property type="entry name" value="Zinc finger protein 574"/>
    <property type="match status" value="1"/>
</dbReference>
<dbReference type="GeneTree" id="ENSGT00940000166708"/>
<dbReference type="FunFam" id="3.30.160.60:FF:001289">
    <property type="entry name" value="Zinc finger protein 574"/>
    <property type="match status" value="1"/>
</dbReference>
<keyword evidence="9" id="KW-0804">Transcription</keyword>
<dbReference type="SUPFAM" id="SSF57667">
    <property type="entry name" value="beta-beta-alpha zinc fingers"/>
    <property type="match status" value="8"/>
</dbReference>
<evidence type="ECO:0000256" key="8">
    <source>
        <dbReference type="ARBA" id="ARBA00023125"/>
    </source>
</evidence>
<evidence type="ECO:0000259" key="13">
    <source>
        <dbReference type="PROSITE" id="PS50157"/>
    </source>
</evidence>
<evidence type="ECO:0000256" key="10">
    <source>
        <dbReference type="ARBA" id="ARBA00023242"/>
    </source>
</evidence>
<dbReference type="GO" id="GO:0008270">
    <property type="term" value="F:zinc ion binding"/>
    <property type="evidence" value="ECO:0007669"/>
    <property type="project" value="UniProtKB-KW"/>
</dbReference>
<comment type="similarity">
    <text evidence="2">Belongs to the krueppel C2H2-type zinc-finger protein family.</text>
</comment>
<feature type="region of interest" description="Disordered" evidence="12">
    <location>
        <begin position="660"/>
        <end position="684"/>
    </location>
</feature>
<dbReference type="Ensembl" id="ENSDCDT00010007310.1">
    <property type="protein sequence ID" value="ENSDCDP00010007070.1"/>
    <property type="gene ID" value="ENSDCDG00010003033.1"/>
</dbReference>
<keyword evidence="4" id="KW-0677">Repeat</keyword>
<reference evidence="14" key="3">
    <citation type="submission" date="2025-09" db="UniProtKB">
        <authorList>
            <consortium name="Ensembl"/>
        </authorList>
    </citation>
    <scope>IDENTIFICATION</scope>
</reference>
<feature type="domain" description="C2H2-type" evidence="13">
    <location>
        <begin position="428"/>
        <end position="455"/>
    </location>
</feature>
<organism evidence="14 15">
    <name type="scientific">Denticeps clupeoides</name>
    <name type="common">denticle herring</name>
    <dbReference type="NCBI Taxonomy" id="299321"/>
    <lineage>
        <taxon>Eukaryota</taxon>
        <taxon>Metazoa</taxon>
        <taxon>Chordata</taxon>
        <taxon>Craniata</taxon>
        <taxon>Vertebrata</taxon>
        <taxon>Euteleostomi</taxon>
        <taxon>Actinopterygii</taxon>
        <taxon>Neopterygii</taxon>
        <taxon>Teleostei</taxon>
        <taxon>Clupei</taxon>
        <taxon>Clupeiformes</taxon>
        <taxon>Denticipitoidei</taxon>
        <taxon>Denticipitidae</taxon>
        <taxon>Denticeps</taxon>
    </lineage>
</organism>
<feature type="domain" description="C2H2-type" evidence="13">
    <location>
        <begin position="266"/>
        <end position="293"/>
    </location>
</feature>
<dbReference type="SMART" id="SM00355">
    <property type="entry name" value="ZnF_C2H2"/>
    <property type="match status" value="17"/>
</dbReference>
<evidence type="ECO:0000256" key="3">
    <source>
        <dbReference type="ARBA" id="ARBA00022723"/>
    </source>
</evidence>
<feature type="domain" description="C2H2-type" evidence="13">
    <location>
        <begin position="949"/>
        <end position="976"/>
    </location>
</feature>
<feature type="domain" description="C2H2-type" evidence="13">
    <location>
        <begin position="588"/>
        <end position="615"/>
    </location>
</feature>
<evidence type="ECO:0000313" key="14">
    <source>
        <dbReference type="Ensembl" id="ENSDCDP00010007070.1"/>
    </source>
</evidence>
<feature type="region of interest" description="Disordered" evidence="12">
    <location>
        <begin position="170"/>
        <end position="233"/>
    </location>
</feature>
<dbReference type="GO" id="GO:0005634">
    <property type="term" value="C:nucleus"/>
    <property type="evidence" value="ECO:0007669"/>
    <property type="project" value="UniProtKB-SubCell"/>
</dbReference>
<sequence>METSSVYMCFPCYQEFPTLEEVLAHQLTCSAEAPTAPALQTEHQQQVVCMPQITQVEYQTSVGVPTSPEPSVPDKRSSSADVPRILYQCGDCEVLFDSLILWQQHRKQGNCQDTGQDQEGPDYGEADGAEVDLVTRVDERENVITHYELEESVDGMKDGQTIVYESQAEINSGSEVQPDLAAEPSQEAVASGTDGPETQEAPPHPETAPVEEDYEEEQEPPVRKRGPKKAKPPSSLLCVDCGMGFGAVAELVSHRRSQHGLADALHRCHVCGESFLNTTLFLYHRKQHRQRQQEMEQVEEAQIETVVESPIPIEVSEVAHGQGLLLLAAAGEGQSLGIPTVLTNEMLQGALVEGVTSQEVEFISEQEENGAEQPEIEAALEAGDENLPKDTEEEKGATEEKEQMDVEEVFTSAPASTLSPTPQQEKSFLCNHCGICFTSEPELLEHRRTQHGLKGALHCCPVCGLEFMNTTQFLYHRREHKNTDAGQGGSAMGAKRILSPPSAASGLSRAKVVRMGMSLLKSSQQENSATVLASEDTEPAKTTIFLQSVTSPQHLQNLSTTPVTLSEAAIPPPPAKLTKDWSRTSLPHVCPHCGRTFTRRCLLRAHVYSHTGEKLFSCKVCGKAFASPNNLLRHSQTHAPIKPFRCGLCGKTFSQAGTLKRHSLTHSRPGARRRVGRVRPGKMSSEDQGPFLHCCPECPASFRMNTQLQKHRLLHTSHPFTCEYCGDAFTRRKDLDLHSLQHQDKEPKSCPQCSAQFLNQAVLDIHLQRCTAQVSELSDCSGSGRGRGQGRGRSMGQLECDMCGHRCVTQEGLELHRLSHTGQTPLRCPLAPCRRRFATSAALGDHVLAHCQGMQGKSQTTPRRFRCQHCGKEFAYASTFAVHMRIHTDERPFECSHCGKRFRQLPHLQDHERIHSGLRPFVCWVCGKSFSVAARLTEHARVHSGEKPYACPRCPATFRSRPNLDKHLRLHADDPIDPAAEAVMGEGESAVQTILLVQAPASPTSVSSVGGAEVEEGAVILPADQVSAAGAILPGSGSSVVILHPSITVPNMSMSSMPISVVESHDVPHTLEFIIEETV</sequence>
<evidence type="ECO:0000256" key="4">
    <source>
        <dbReference type="ARBA" id="ARBA00022737"/>
    </source>
</evidence>
<comment type="subcellular location">
    <subcellularLocation>
        <location evidence="1">Nucleus</location>
    </subcellularLocation>
</comment>
<dbReference type="GO" id="GO:0003690">
    <property type="term" value="F:double-stranded DNA binding"/>
    <property type="evidence" value="ECO:0007669"/>
    <property type="project" value="UniProtKB-ARBA"/>
</dbReference>
<dbReference type="PROSITE" id="PS50157">
    <property type="entry name" value="ZINC_FINGER_C2H2_2"/>
    <property type="match status" value="14"/>
</dbReference>
<evidence type="ECO:0000313" key="15">
    <source>
        <dbReference type="Proteomes" id="UP000694580"/>
    </source>
</evidence>
<feature type="domain" description="C2H2-type" evidence="13">
    <location>
        <begin position="893"/>
        <end position="920"/>
    </location>
</feature>
<feature type="domain" description="C2H2-type" evidence="13">
    <location>
        <begin position="865"/>
        <end position="892"/>
    </location>
</feature>
<evidence type="ECO:0000256" key="5">
    <source>
        <dbReference type="ARBA" id="ARBA00022771"/>
    </source>
</evidence>
<feature type="domain" description="C2H2-type" evidence="13">
    <location>
        <begin position="616"/>
        <end position="643"/>
    </location>
</feature>